<sequence>MFKRINYFIMERAEIKSLLEVIDQQVSSAILGGMDEKYEDLENLGYIKINREAVQWSSSITNLGMNFLNEYDKD</sequence>
<gene>
    <name evidence="1" type="ORF">GCM10008119_21890</name>
</gene>
<dbReference type="EMBL" id="BMDJ01000005">
    <property type="protein sequence ID" value="GGI26284.1"/>
    <property type="molecule type" value="Genomic_DNA"/>
</dbReference>
<evidence type="ECO:0000313" key="1">
    <source>
        <dbReference type="EMBL" id="GGI26284.1"/>
    </source>
</evidence>
<protein>
    <submittedName>
        <fullName evidence="1">Uncharacterized protein</fullName>
    </submittedName>
</protein>
<reference evidence="2" key="1">
    <citation type="journal article" date="2019" name="Int. J. Syst. Evol. Microbiol.">
        <title>The Global Catalogue of Microorganisms (GCM) 10K type strain sequencing project: providing services to taxonomists for standard genome sequencing and annotation.</title>
        <authorList>
            <consortium name="The Broad Institute Genomics Platform"/>
            <consortium name="The Broad Institute Genome Sequencing Center for Infectious Disease"/>
            <person name="Wu L."/>
            <person name="Ma J."/>
        </authorList>
    </citation>
    <scope>NUCLEOTIDE SEQUENCE [LARGE SCALE GENOMIC DNA]</scope>
    <source>
        <strain evidence="2">CCM 8939</strain>
    </source>
</reference>
<evidence type="ECO:0000313" key="2">
    <source>
        <dbReference type="Proteomes" id="UP000645390"/>
    </source>
</evidence>
<proteinExistence type="predicted"/>
<dbReference type="Proteomes" id="UP000645390">
    <property type="component" value="Unassembled WGS sequence"/>
</dbReference>
<name>A0ABQ2BKK9_9SPHI</name>
<organism evidence="1 2">
    <name type="scientific">Pedobacter mendelii</name>
    <dbReference type="NCBI Taxonomy" id="1908240"/>
    <lineage>
        <taxon>Bacteria</taxon>
        <taxon>Pseudomonadati</taxon>
        <taxon>Bacteroidota</taxon>
        <taxon>Sphingobacteriia</taxon>
        <taxon>Sphingobacteriales</taxon>
        <taxon>Sphingobacteriaceae</taxon>
        <taxon>Pedobacter</taxon>
    </lineage>
</organism>
<accession>A0ABQ2BKK9</accession>
<comment type="caution">
    <text evidence="1">The sequence shown here is derived from an EMBL/GenBank/DDBJ whole genome shotgun (WGS) entry which is preliminary data.</text>
</comment>
<keyword evidence="2" id="KW-1185">Reference proteome</keyword>